<feature type="binding site" evidence="9">
    <location>
        <begin position="37"/>
        <end position="41"/>
    </location>
    <ligand>
        <name>4-amino-2-methyl-5-(diphosphooxymethyl)pyrimidine</name>
        <dbReference type="ChEBI" id="CHEBI:57841"/>
    </ligand>
</feature>
<keyword evidence="14" id="KW-1185">Reference proteome</keyword>
<dbReference type="HAMAP" id="MF_00097">
    <property type="entry name" value="TMP_synthase"/>
    <property type="match status" value="1"/>
</dbReference>
<feature type="binding site" evidence="9">
    <location>
        <position position="110"/>
    </location>
    <ligand>
        <name>4-amino-2-methyl-5-(diphosphooxymethyl)pyrimidine</name>
        <dbReference type="ChEBI" id="CHEBI:57841"/>
    </ligand>
</feature>
<dbReference type="GO" id="GO:0009228">
    <property type="term" value="P:thiamine biosynthetic process"/>
    <property type="evidence" value="ECO:0007669"/>
    <property type="project" value="UniProtKB-KW"/>
</dbReference>
<comment type="catalytic activity">
    <reaction evidence="6 9 10">
        <text>4-methyl-5-(2-phosphooxyethyl)-thiazole + 4-amino-2-methyl-5-(diphosphooxymethyl)pyrimidine + H(+) = thiamine phosphate + diphosphate</text>
        <dbReference type="Rhea" id="RHEA:22328"/>
        <dbReference type="ChEBI" id="CHEBI:15378"/>
        <dbReference type="ChEBI" id="CHEBI:33019"/>
        <dbReference type="ChEBI" id="CHEBI:37575"/>
        <dbReference type="ChEBI" id="CHEBI:57841"/>
        <dbReference type="ChEBI" id="CHEBI:58296"/>
        <dbReference type="EC" id="2.5.1.3"/>
    </reaction>
</comment>
<dbReference type="GO" id="GO:0004789">
    <property type="term" value="F:thiamine-phosphate diphosphorylase activity"/>
    <property type="evidence" value="ECO:0007669"/>
    <property type="project" value="UniProtKB-UniRule"/>
</dbReference>
<organism evidence="13 14">
    <name type="scientific">Leptospirillum ferrooxidans (strain C2-3)</name>
    <dbReference type="NCBI Taxonomy" id="1162668"/>
    <lineage>
        <taxon>Bacteria</taxon>
        <taxon>Pseudomonadati</taxon>
        <taxon>Nitrospirota</taxon>
        <taxon>Nitrospiria</taxon>
        <taxon>Nitrospirales</taxon>
        <taxon>Nitrospiraceae</taxon>
        <taxon>Leptospirillum</taxon>
    </lineage>
</organism>
<evidence type="ECO:0000256" key="6">
    <source>
        <dbReference type="ARBA" id="ARBA00047334"/>
    </source>
</evidence>
<dbReference type="CDD" id="cd00564">
    <property type="entry name" value="TMP_TenI"/>
    <property type="match status" value="1"/>
</dbReference>
<evidence type="ECO:0000313" key="13">
    <source>
        <dbReference type="EMBL" id="BAM06658.1"/>
    </source>
</evidence>
<feature type="binding site" evidence="9">
    <location>
        <position position="139"/>
    </location>
    <ligand>
        <name>4-amino-2-methyl-5-(diphosphooxymethyl)pyrimidine</name>
        <dbReference type="ChEBI" id="CHEBI:57841"/>
    </ligand>
</feature>
<dbReference type="PANTHER" id="PTHR20857:SF15">
    <property type="entry name" value="THIAMINE-PHOSPHATE SYNTHASE"/>
    <property type="match status" value="1"/>
</dbReference>
<evidence type="ECO:0000259" key="12">
    <source>
        <dbReference type="Pfam" id="PF02581"/>
    </source>
</evidence>
<dbReference type="GO" id="GO:0009229">
    <property type="term" value="P:thiamine diphosphate biosynthetic process"/>
    <property type="evidence" value="ECO:0007669"/>
    <property type="project" value="UniProtKB-UniRule"/>
</dbReference>
<feature type="binding site" evidence="9">
    <location>
        <position position="69"/>
    </location>
    <ligand>
        <name>4-amino-2-methyl-5-(diphosphooxymethyl)pyrimidine</name>
        <dbReference type="ChEBI" id="CHEBI:57841"/>
    </ligand>
</feature>
<evidence type="ECO:0000256" key="5">
    <source>
        <dbReference type="ARBA" id="ARBA00022977"/>
    </source>
</evidence>
<comment type="similarity">
    <text evidence="9 10">Belongs to the thiamine-phosphate synthase family.</text>
</comment>
<dbReference type="eggNOG" id="COG0352">
    <property type="taxonomic scope" value="Bacteria"/>
</dbReference>
<feature type="domain" description="Thiamine phosphate synthase/TenI" evidence="12">
    <location>
        <begin position="8"/>
        <end position="189"/>
    </location>
</feature>
<comment type="caution">
    <text evidence="9">Lacks conserved residue(s) required for the propagation of feature annotation.</text>
</comment>
<reference evidence="14" key="2">
    <citation type="submission" date="2012-03" db="EMBL/GenBank/DDBJ databases">
        <title>The complete genome sequence of the pioneer microbe on fresh volcanic deposit, Leptospirillum ferrooxidans strain C2-3.</title>
        <authorList>
            <person name="Fujimura R."/>
            <person name="Sato Y."/>
            <person name="Nishizawa T."/>
            <person name="Nanba K."/>
            <person name="Oshima K."/>
            <person name="Hattori M."/>
            <person name="Kamijo T."/>
            <person name="Ohta H."/>
        </authorList>
    </citation>
    <scope>NUCLEOTIDE SEQUENCE [LARGE SCALE GENOMIC DNA]</scope>
    <source>
        <strain evidence="14">C2-3</strain>
    </source>
</reference>
<dbReference type="Pfam" id="PF02581">
    <property type="entry name" value="TMP-TENI"/>
    <property type="match status" value="1"/>
</dbReference>
<dbReference type="GO" id="GO:0005737">
    <property type="term" value="C:cytoplasm"/>
    <property type="evidence" value="ECO:0007669"/>
    <property type="project" value="TreeGrafter"/>
</dbReference>
<dbReference type="HOGENOM" id="CLU_018272_3_2_0"/>
<name>I0IN09_LEPFC</name>
<dbReference type="SUPFAM" id="SSF51391">
    <property type="entry name" value="Thiamin phosphate synthase"/>
    <property type="match status" value="1"/>
</dbReference>
<dbReference type="PANTHER" id="PTHR20857">
    <property type="entry name" value="THIAMINE-PHOSPHATE PYROPHOSPHORYLASE"/>
    <property type="match status" value="1"/>
</dbReference>
<comment type="function">
    <text evidence="9">Condenses 4-methyl-5-(beta-hydroxyethyl)thiazole monophosphate (THZ-P) and 2-methyl-4-amino-5-hydroxymethyl pyrimidine pyrophosphate (HMP-PP) to form thiamine monophosphate (TMP).</text>
</comment>
<dbReference type="GO" id="GO:0000287">
    <property type="term" value="F:magnesium ion binding"/>
    <property type="evidence" value="ECO:0007669"/>
    <property type="project" value="UniProtKB-UniRule"/>
</dbReference>
<evidence type="ECO:0000256" key="8">
    <source>
        <dbReference type="ARBA" id="ARBA00047883"/>
    </source>
</evidence>
<feature type="binding site" evidence="9">
    <location>
        <position position="70"/>
    </location>
    <ligand>
        <name>Mg(2+)</name>
        <dbReference type="ChEBI" id="CHEBI:18420"/>
    </ligand>
</feature>
<evidence type="ECO:0000256" key="1">
    <source>
        <dbReference type="ARBA" id="ARBA00005165"/>
    </source>
</evidence>
<evidence type="ECO:0000256" key="2">
    <source>
        <dbReference type="ARBA" id="ARBA00022679"/>
    </source>
</evidence>
<feature type="binding site" evidence="9">
    <location>
        <position position="167"/>
    </location>
    <ligand>
        <name>2-[(2R,5Z)-2-carboxy-4-methylthiazol-5(2H)-ylidene]ethyl phosphate</name>
        <dbReference type="ChEBI" id="CHEBI:62899"/>
    </ligand>
</feature>
<keyword evidence="3 9" id="KW-0479">Metal-binding</keyword>
<dbReference type="InterPro" id="IPR013785">
    <property type="entry name" value="Aldolase_TIM"/>
</dbReference>
<evidence type="ECO:0000256" key="10">
    <source>
        <dbReference type="RuleBase" id="RU003826"/>
    </source>
</evidence>
<reference evidence="13 14" key="1">
    <citation type="journal article" date="2012" name="J. Bacteriol.">
        <title>Complete Genome Sequence of Leptospirillum ferrooxidans Strain C2-3, Isolated from a Fresh Volcanic Ash Deposit on the Island of Miyake, Japan.</title>
        <authorList>
            <person name="Fujimura R."/>
            <person name="Sato Y."/>
            <person name="Nishizawa T."/>
            <person name="Oshima K."/>
            <person name="Kim S.-W."/>
            <person name="Hattori M."/>
            <person name="Kamijo T."/>
            <person name="Ohta H."/>
        </authorList>
    </citation>
    <scope>NUCLEOTIDE SEQUENCE [LARGE SCALE GENOMIC DNA]</scope>
    <source>
        <strain evidence="13 14">C2-3</strain>
    </source>
</reference>
<protein>
    <recommendedName>
        <fullName evidence="9">Thiamine-phosphate synthase</fullName>
        <shortName evidence="9">TP synthase</shortName>
        <shortName evidence="9">TPS</shortName>
        <ecNumber evidence="9">2.5.1.3</ecNumber>
    </recommendedName>
    <alternativeName>
        <fullName evidence="9">Thiamine-phosphate pyrophosphorylase</fullName>
        <shortName evidence="9">TMP pyrophosphorylase</shortName>
        <shortName evidence="9">TMP-PPase</shortName>
    </alternativeName>
</protein>
<comment type="catalytic activity">
    <reaction evidence="7 9 10">
        <text>2-(2-carboxy-4-methylthiazol-5-yl)ethyl phosphate + 4-amino-2-methyl-5-(diphosphooxymethyl)pyrimidine + 2 H(+) = thiamine phosphate + CO2 + diphosphate</text>
        <dbReference type="Rhea" id="RHEA:47848"/>
        <dbReference type="ChEBI" id="CHEBI:15378"/>
        <dbReference type="ChEBI" id="CHEBI:16526"/>
        <dbReference type="ChEBI" id="CHEBI:33019"/>
        <dbReference type="ChEBI" id="CHEBI:37575"/>
        <dbReference type="ChEBI" id="CHEBI:57841"/>
        <dbReference type="ChEBI" id="CHEBI:62890"/>
        <dbReference type="EC" id="2.5.1.3"/>
    </reaction>
</comment>
<dbReference type="STRING" id="1162668.LFE_0954"/>
<feature type="binding site" evidence="9">
    <location>
        <begin position="136"/>
        <end position="138"/>
    </location>
    <ligand>
        <name>2-[(2R,5Z)-2-carboxy-4-methylthiazol-5(2H)-ylidene]ethyl phosphate</name>
        <dbReference type="ChEBI" id="CHEBI:62899"/>
    </ligand>
</feature>
<dbReference type="Proteomes" id="UP000007382">
    <property type="component" value="Chromosome"/>
</dbReference>
<dbReference type="InterPro" id="IPR036206">
    <property type="entry name" value="ThiamineP_synth_sf"/>
</dbReference>
<evidence type="ECO:0000256" key="9">
    <source>
        <dbReference type="HAMAP-Rule" id="MF_00097"/>
    </source>
</evidence>
<comment type="cofactor">
    <cofactor evidence="9">
        <name>Mg(2+)</name>
        <dbReference type="ChEBI" id="CHEBI:18420"/>
    </cofactor>
    <text evidence="9">Binds 1 Mg(2+) ion per subunit.</text>
</comment>
<dbReference type="NCBIfam" id="TIGR00693">
    <property type="entry name" value="thiE"/>
    <property type="match status" value="1"/>
</dbReference>
<evidence type="ECO:0000256" key="11">
    <source>
        <dbReference type="RuleBase" id="RU004253"/>
    </source>
</evidence>
<dbReference type="AlphaFoldDB" id="I0IN09"/>
<evidence type="ECO:0000256" key="7">
    <source>
        <dbReference type="ARBA" id="ARBA00047851"/>
    </source>
</evidence>
<feature type="binding site" evidence="9">
    <location>
        <position position="89"/>
    </location>
    <ligand>
        <name>Mg(2+)</name>
        <dbReference type="ChEBI" id="CHEBI:18420"/>
    </ligand>
</feature>
<sequence>MTFPKLLYIAGSQDFPDKTSFFSHLESLLSEGLSWFQFREKALTEKALFSWALEIRELTSSYKALLTINDRPDIAYLIEADGVHLGQEDIPSMTSELIPLELKNLHIGISTHNPYEVKRSVILSPSYLGVGPINPTKTKDLEHPPRGIQGIIETKKITALPLVAIGGITPDMAGDIFRAGAQTIAVSGALTKSPDPIKTMKDFLNHH</sequence>
<comment type="catalytic activity">
    <reaction evidence="8 9 10">
        <text>2-[(2R,5Z)-2-carboxy-4-methylthiazol-5(2H)-ylidene]ethyl phosphate + 4-amino-2-methyl-5-(diphosphooxymethyl)pyrimidine + 2 H(+) = thiamine phosphate + CO2 + diphosphate</text>
        <dbReference type="Rhea" id="RHEA:47844"/>
        <dbReference type="ChEBI" id="CHEBI:15378"/>
        <dbReference type="ChEBI" id="CHEBI:16526"/>
        <dbReference type="ChEBI" id="CHEBI:33019"/>
        <dbReference type="ChEBI" id="CHEBI:37575"/>
        <dbReference type="ChEBI" id="CHEBI:57841"/>
        <dbReference type="ChEBI" id="CHEBI:62899"/>
        <dbReference type="EC" id="2.5.1.3"/>
    </reaction>
</comment>
<dbReference type="PATRIC" id="fig|1162668.3.peg.1099"/>
<keyword evidence="5 9" id="KW-0784">Thiamine biosynthesis</keyword>
<evidence type="ECO:0000256" key="3">
    <source>
        <dbReference type="ARBA" id="ARBA00022723"/>
    </source>
</evidence>
<keyword evidence="4 9" id="KW-0460">Magnesium</keyword>
<dbReference type="InterPro" id="IPR034291">
    <property type="entry name" value="TMP_synthase"/>
</dbReference>
<accession>I0IN09</accession>
<comment type="pathway">
    <text evidence="1 9 11">Cofactor biosynthesis; thiamine diphosphate biosynthesis; thiamine phosphate from 4-amino-2-methyl-5-diphosphomethylpyrimidine and 4-methyl-5-(2-phosphoethyl)-thiazole: step 1/1.</text>
</comment>
<dbReference type="RefSeq" id="WP_014449149.1">
    <property type="nucleotide sequence ID" value="NC_017094.1"/>
</dbReference>
<gene>
    <name evidence="9 13" type="primary">thiE</name>
    <name evidence="13" type="ordered locus">LFE_0954</name>
</gene>
<evidence type="ECO:0000313" key="14">
    <source>
        <dbReference type="Proteomes" id="UP000007382"/>
    </source>
</evidence>
<keyword evidence="2 9" id="KW-0808">Transferase</keyword>
<dbReference type="OrthoDB" id="9812206at2"/>
<dbReference type="UniPathway" id="UPA00060">
    <property type="reaction ID" value="UER00141"/>
</dbReference>
<dbReference type="KEGG" id="lfc:LFE_0954"/>
<dbReference type="EC" id="2.5.1.3" evidence="9"/>
<dbReference type="EMBL" id="AP012342">
    <property type="protein sequence ID" value="BAM06658.1"/>
    <property type="molecule type" value="Genomic_DNA"/>
</dbReference>
<proteinExistence type="inferred from homology"/>
<dbReference type="InterPro" id="IPR022998">
    <property type="entry name" value="ThiamineP_synth_TenI"/>
</dbReference>
<dbReference type="Gene3D" id="3.20.20.70">
    <property type="entry name" value="Aldolase class I"/>
    <property type="match status" value="1"/>
</dbReference>
<evidence type="ECO:0000256" key="4">
    <source>
        <dbReference type="ARBA" id="ARBA00022842"/>
    </source>
</evidence>